<sequence length="41" mass="4803">MLRLFTNNISVVRKIALPAIVSRLFFNKQGFCLYIINEKKC</sequence>
<protein>
    <submittedName>
        <fullName evidence="1">Uncharacterized protein</fullName>
    </submittedName>
</protein>
<accession>A0AAD1BIZ1</accession>
<reference evidence="1 2" key="1">
    <citation type="submission" date="2015-07" db="EMBL/GenBank/DDBJ databases">
        <title>Complete genome sequence of Prevotella intermedia strain 17-2.</title>
        <authorList>
            <person name="Nambu T."/>
        </authorList>
    </citation>
    <scope>NUCLEOTIDE SEQUENCE [LARGE SCALE GENOMIC DNA]</scope>
    <source>
        <strain evidence="1 2">17-2</strain>
    </source>
</reference>
<dbReference type="EMBL" id="AP014925">
    <property type="protein sequence ID" value="BAR95941.1"/>
    <property type="molecule type" value="Genomic_DNA"/>
</dbReference>
<dbReference type="AlphaFoldDB" id="A0AAD1BIZ1"/>
<name>A0AAD1BIZ1_PREIN</name>
<evidence type="ECO:0000313" key="1">
    <source>
        <dbReference type="EMBL" id="BAR95941.1"/>
    </source>
</evidence>
<dbReference type="Proteomes" id="UP000067008">
    <property type="component" value="Chromosome 2"/>
</dbReference>
<evidence type="ECO:0000313" key="2">
    <source>
        <dbReference type="Proteomes" id="UP000067008"/>
    </source>
</evidence>
<gene>
    <name evidence="1" type="ORF">PI172_1213</name>
</gene>
<proteinExistence type="predicted"/>
<organism evidence="1 2">
    <name type="scientific">Prevotella intermedia</name>
    <dbReference type="NCBI Taxonomy" id="28131"/>
    <lineage>
        <taxon>Bacteria</taxon>
        <taxon>Pseudomonadati</taxon>
        <taxon>Bacteroidota</taxon>
        <taxon>Bacteroidia</taxon>
        <taxon>Bacteroidales</taxon>
        <taxon>Prevotellaceae</taxon>
        <taxon>Prevotella</taxon>
    </lineage>
</organism>